<comment type="caution">
    <text evidence="1">The sequence shown here is derived from an EMBL/GenBank/DDBJ whole genome shotgun (WGS) entry which is preliminary data.</text>
</comment>
<evidence type="ECO:0000313" key="2">
    <source>
        <dbReference type="Proteomes" id="UP000789702"/>
    </source>
</evidence>
<name>A0ACA9N834_9GLOM</name>
<proteinExistence type="predicted"/>
<keyword evidence="2" id="KW-1185">Reference proteome</keyword>
<accession>A0ACA9N834</accession>
<reference evidence="1" key="1">
    <citation type="submission" date="2021-06" db="EMBL/GenBank/DDBJ databases">
        <authorList>
            <person name="Kallberg Y."/>
            <person name="Tangrot J."/>
            <person name="Rosling A."/>
        </authorList>
    </citation>
    <scope>NUCLEOTIDE SEQUENCE</scope>
    <source>
        <strain evidence="1">IL203A</strain>
    </source>
</reference>
<protein>
    <submittedName>
        <fullName evidence="1">9037_t:CDS:1</fullName>
    </submittedName>
</protein>
<evidence type="ECO:0000313" key="1">
    <source>
        <dbReference type="EMBL" id="CAG8640854.1"/>
    </source>
</evidence>
<dbReference type="EMBL" id="CAJVPU010014535">
    <property type="protein sequence ID" value="CAG8640854.1"/>
    <property type="molecule type" value="Genomic_DNA"/>
</dbReference>
<organism evidence="1 2">
    <name type="scientific">Dentiscutata heterogama</name>
    <dbReference type="NCBI Taxonomy" id="1316150"/>
    <lineage>
        <taxon>Eukaryota</taxon>
        <taxon>Fungi</taxon>
        <taxon>Fungi incertae sedis</taxon>
        <taxon>Mucoromycota</taxon>
        <taxon>Glomeromycotina</taxon>
        <taxon>Glomeromycetes</taxon>
        <taxon>Diversisporales</taxon>
        <taxon>Gigasporaceae</taxon>
        <taxon>Dentiscutata</taxon>
    </lineage>
</organism>
<sequence>MSTNSFKEDVKNVSGLTIKTTVQVAASYVPIVDSVRTLFNEIYKLYENAECNKEMCIQMMERVEAAKYAIERMTRRNDNYCYEREYSLSLKRFVTVLTDIKEFTNKVSKLEGFRKFIEANKIKQQYDKLVHEYDACMKDLHFTVTIASENERSDDSKKIDKALKNLEKLNYGIEITNNKLDDIQSNITKSKSSGANAPRVKLDDPPTGNYSRGSVIKKYHRGAEVACKPIGDSSKHQSELAILVELGVSPNILKFYGLSNFDNHESMVFEWAEFEELKKLYDKFDIPWTRKVQMIRDICRGLVFLRELDILHHDIRCENIFVSQSLDPKLGNFVYARKANADTTKFLFQNKIEMFRWMAPEQIKKCQTNPKEKGYTFSCEMYSFGMLIWELCYEKIPYKRYINPMKISNHVLSGKREKLLVGKSDNPDDVIIQKKLIKLVDSGKITTSIKIHLSYLVKLHRKLEKLAKEYPIPFNRPLLLRDKELDLGACEEVDLDKGIEFHKKREYESAWKCFEENADFGDPVAKYWQGYYLFNGYFVEKDEEKANKFFKEVADNDEIYWHVDSDAQYQNAVSDASYRYAVSLLNDEKKREENRDEIIKYLELANKKKNPDAMYCLGNIYVNGKLKVEQNVDLGLQYLNSALKHNFSDREKVVDLLNKFSKN</sequence>
<feature type="non-terminal residue" evidence="1">
    <location>
        <position position="663"/>
    </location>
</feature>
<dbReference type="Proteomes" id="UP000789702">
    <property type="component" value="Unassembled WGS sequence"/>
</dbReference>
<gene>
    <name evidence="1" type="ORF">DHETER_LOCUS8838</name>
</gene>